<feature type="domain" description="Bacterial surface antigen (D15)" evidence="5">
    <location>
        <begin position="548"/>
        <end position="726"/>
    </location>
</feature>
<evidence type="ECO:0000313" key="6">
    <source>
        <dbReference type="EMBL" id="MFB5944633.1"/>
    </source>
</evidence>
<organism evidence="6 7">
    <name type="scientific">Albibacterium profundi</name>
    <dbReference type="NCBI Taxonomy" id="3134906"/>
    <lineage>
        <taxon>Bacteria</taxon>
        <taxon>Pseudomonadati</taxon>
        <taxon>Bacteroidota</taxon>
        <taxon>Sphingobacteriia</taxon>
        <taxon>Sphingobacteriales</taxon>
        <taxon>Sphingobacteriaceae</taxon>
        <taxon>Albibacterium</taxon>
    </lineage>
</organism>
<evidence type="ECO:0000256" key="3">
    <source>
        <dbReference type="ARBA" id="ARBA00022692"/>
    </source>
</evidence>
<sequence>MLFVTSCRSVKLLEDDQVLVTKVKLDGIEPRFEEAASEYIQKEIRPNSPINLFIYNFANGQDGHYRTSDIRNVGEAPSILDSSLVEISRSQIERFLFTKGYFNATVDDSIAIKKQKAHVVFQVDQGDPFYIENLTTQIEDQRLDSFYHRFRDTVKLLSPGMRYDSDSLVIVREHLYNLGRRIGYYDFVRQYIRFEVDSNKAGNFVDLKLIIDNPENKTEHTVYRIDSSFVEITTSADSTIADPAVDTLRRGMHYTDHSKKFRPQPIGRYIFLKKGNIYNIDSENLTYDRLYELNAFKSIKVNFEKSDSTRLNAFYELVPLKRMANRIEGEYTFNSGRSGFNIGNTYTNRNLFGGAEQLELKAQFGVLFDSELDGHLLDRVFNRDLQLGATLTVPRLLVPFSIPVIGRNGMPRTIFSSNWQIFDQKDTYSNRYFINSISYAWNETKYKLHQVTPILLEYRVGRLAPDFKEQLDREGYRLYIETNDRAYFGLGSQYAYTYNSVRLNTLEDFIYFRGTLDLSGNSLSLLGSLVNFDKNESGEKTLFGVPFLQYTKVETDFRYYKHFGGEKQLVFRLNPGIAVPYGNNQDFLIFEKNFYGGGMNGIRAWQARTLGPGGYNRSVLPDSLRLNLRNLDQLGEIKLEANIEYRFKILNNFWGAKLKGATFIDAGNIWRLRDNGVNPEGQFKWNSFVDQIAIGGGFGFRFDLDYFVFRLDVAAKIRDPQFVGSDRWVINKLFDNKDFRDRYYETNFPDKYNFIQYNFGIGMPF</sequence>
<dbReference type="Proteomes" id="UP001580928">
    <property type="component" value="Unassembled WGS sequence"/>
</dbReference>
<accession>A0ABV5CBA5</accession>
<dbReference type="PANTHER" id="PTHR12815">
    <property type="entry name" value="SORTING AND ASSEMBLY MACHINERY SAMM50 PROTEIN FAMILY MEMBER"/>
    <property type="match status" value="1"/>
</dbReference>
<dbReference type="PANTHER" id="PTHR12815:SF18">
    <property type="entry name" value="SORTING AND ASSEMBLY MACHINERY COMPONENT 50 HOMOLOG"/>
    <property type="match status" value="1"/>
</dbReference>
<evidence type="ECO:0000256" key="4">
    <source>
        <dbReference type="ARBA" id="ARBA00023136"/>
    </source>
</evidence>
<dbReference type="InterPro" id="IPR039910">
    <property type="entry name" value="D15-like"/>
</dbReference>
<name>A0ABV5CBA5_9SPHI</name>
<keyword evidence="4" id="KW-0472">Membrane</keyword>
<dbReference type="Pfam" id="PF01103">
    <property type="entry name" value="Omp85"/>
    <property type="match status" value="1"/>
</dbReference>
<comment type="subcellular location">
    <subcellularLocation>
        <location evidence="1">Membrane</location>
    </subcellularLocation>
</comment>
<keyword evidence="2" id="KW-1134">Transmembrane beta strand</keyword>
<dbReference type="EMBL" id="JBBVGT010000002">
    <property type="protein sequence ID" value="MFB5944633.1"/>
    <property type="molecule type" value="Genomic_DNA"/>
</dbReference>
<proteinExistence type="predicted"/>
<dbReference type="InterPro" id="IPR000184">
    <property type="entry name" value="Bac_surfAg_D15"/>
</dbReference>
<reference evidence="6 7" key="1">
    <citation type="submission" date="2024-04" db="EMBL/GenBank/DDBJ databases">
        <title>Albibacterium profundi sp. nov., isolated from sediment of the Challenger Deep of Mariana Trench.</title>
        <authorList>
            <person name="Wang Y."/>
        </authorList>
    </citation>
    <scope>NUCLEOTIDE SEQUENCE [LARGE SCALE GENOMIC DNA]</scope>
    <source>
        <strain evidence="6 7">RHL897</strain>
    </source>
</reference>
<evidence type="ECO:0000256" key="1">
    <source>
        <dbReference type="ARBA" id="ARBA00004370"/>
    </source>
</evidence>
<keyword evidence="3" id="KW-0812">Transmembrane</keyword>
<gene>
    <name evidence="6" type="ORF">WKR92_02180</name>
</gene>
<dbReference type="Gene3D" id="2.40.160.50">
    <property type="entry name" value="membrane protein fhac: a member of the omp85/tpsb transporter family"/>
    <property type="match status" value="1"/>
</dbReference>
<evidence type="ECO:0000259" key="5">
    <source>
        <dbReference type="Pfam" id="PF01103"/>
    </source>
</evidence>
<dbReference type="RefSeq" id="WP_375556197.1">
    <property type="nucleotide sequence ID" value="NZ_JBBVGT010000002.1"/>
</dbReference>
<protein>
    <submittedName>
        <fullName evidence="6">BamA/TamA family outer membrane protein</fullName>
    </submittedName>
</protein>
<comment type="caution">
    <text evidence="6">The sequence shown here is derived from an EMBL/GenBank/DDBJ whole genome shotgun (WGS) entry which is preliminary data.</text>
</comment>
<keyword evidence="7" id="KW-1185">Reference proteome</keyword>
<evidence type="ECO:0000313" key="7">
    <source>
        <dbReference type="Proteomes" id="UP001580928"/>
    </source>
</evidence>
<evidence type="ECO:0000256" key="2">
    <source>
        <dbReference type="ARBA" id="ARBA00022452"/>
    </source>
</evidence>